<dbReference type="RefSeq" id="WP_124974924.1">
    <property type="nucleotide sequence ID" value="NZ_BFFP01000004.1"/>
</dbReference>
<keyword evidence="1" id="KW-0472">Membrane</keyword>
<name>A0A401IR33_9LACO</name>
<gene>
    <name evidence="2" type="ORF">LFYK43_04130</name>
</gene>
<feature type="transmembrane region" description="Helical" evidence="1">
    <location>
        <begin position="94"/>
        <end position="116"/>
    </location>
</feature>
<keyword evidence="1" id="KW-1133">Transmembrane helix</keyword>
<dbReference type="EMBL" id="BFFP01000004">
    <property type="protein sequence ID" value="GBG93954.1"/>
    <property type="molecule type" value="Genomic_DNA"/>
</dbReference>
<protein>
    <recommendedName>
        <fullName evidence="4">DUF3397 domain-containing protein</fullName>
    </recommendedName>
</protein>
<feature type="transmembrane region" description="Helical" evidence="1">
    <location>
        <begin position="58"/>
        <end position="82"/>
    </location>
</feature>
<reference evidence="2 3" key="1">
    <citation type="journal article" date="2019" name="Int. J. Syst. Evol. Microbiol.">
        <title>Lactobacillus salitolerans sp. nov., a novel lactic acid bacterium isolated from spent mushroom substrates.</title>
        <authorList>
            <person name="Tohno M."/>
            <person name="Tanizawa Y."/>
            <person name="Kojima Y."/>
            <person name="Sakamoto M."/>
            <person name="Nakamura Y."/>
            <person name="Ohkuma M."/>
            <person name="Kobayashi H."/>
        </authorList>
    </citation>
    <scope>NUCLEOTIDE SEQUENCE [LARGE SCALE GENOMIC DNA]</scope>
    <source>
        <strain evidence="2 3">YK43</strain>
    </source>
</reference>
<accession>A0A401IR33</accession>
<feature type="transmembrane region" description="Helical" evidence="1">
    <location>
        <begin position="6"/>
        <end position="22"/>
    </location>
</feature>
<dbReference type="Proteomes" id="UP000286848">
    <property type="component" value="Unassembled WGS sequence"/>
</dbReference>
<evidence type="ECO:0008006" key="4">
    <source>
        <dbReference type="Google" id="ProtNLM"/>
    </source>
</evidence>
<dbReference type="OrthoDB" id="2329536at2"/>
<dbReference type="AlphaFoldDB" id="A0A401IR33"/>
<keyword evidence="1" id="KW-0812">Transmembrane</keyword>
<evidence type="ECO:0000256" key="1">
    <source>
        <dbReference type="SAM" id="Phobius"/>
    </source>
</evidence>
<dbReference type="Pfam" id="PF11877">
    <property type="entry name" value="DUF3397"/>
    <property type="match status" value="1"/>
</dbReference>
<sequence length="123" mass="14133">MFKNWIFWLVFLVGWNVLLLVTQKLASTKWPRQLKILDLNLPLLFCALHFLSSDLLGLSLLPFLVFALGLFGIAMTLTYVFFEGDIIYSAFFVRYLRVADMLALVAYLILLALQFVRVVGNLI</sequence>
<evidence type="ECO:0000313" key="3">
    <source>
        <dbReference type="Proteomes" id="UP000286848"/>
    </source>
</evidence>
<organism evidence="2 3">
    <name type="scientific">Ligilactobacillus salitolerans</name>
    <dbReference type="NCBI Taxonomy" id="1808352"/>
    <lineage>
        <taxon>Bacteria</taxon>
        <taxon>Bacillati</taxon>
        <taxon>Bacillota</taxon>
        <taxon>Bacilli</taxon>
        <taxon>Lactobacillales</taxon>
        <taxon>Lactobacillaceae</taxon>
        <taxon>Ligilactobacillus</taxon>
    </lineage>
</organism>
<keyword evidence="3" id="KW-1185">Reference proteome</keyword>
<evidence type="ECO:0000313" key="2">
    <source>
        <dbReference type="EMBL" id="GBG93954.1"/>
    </source>
</evidence>
<proteinExistence type="predicted"/>
<comment type="caution">
    <text evidence="2">The sequence shown here is derived from an EMBL/GenBank/DDBJ whole genome shotgun (WGS) entry which is preliminary data.</text>
</comment>
<dbReference type="InterPro" id="IPR024515">
    <property type="entry name" value="DUF3397"/>
</dbReference>